<feature type="transmembrane region" description="Helical" evidence="6">
    <location>
        <begin position="158"/>
        <end position="179"/>
    </location>
</feature>
<proteinExistence type="predicted"/>
<keyword evidence="3 6" id="KW-0812">Transmembrane</keyword>
<dbReference type="GO" id="GO:0005886">
    <property type="term" value="C:plasma membrane"/>
    <property type="evidence" value="ECO:0007669"/>
    <property type="project" value="UniProtKB-SubCell"/>
</dbReference>
<name>A0A4S3K5I8_9GAMM</name>
<evidence type="ECO:0000256" key="3">
    <source>
        <dbReference type="ARBA" id="ARBA00022692"/>
    </source>
</evidence>
<evidence type="ECO:0000256" key="4">
    <source>
        <dbReference type="ARBA" id="ARBA00022989"/>
    </source>
</evidence>
<feature type="transmembrane region" description="Helical" evidence="6">
    <location>
        <begin position="191"/>
        <end position="209"/>
    </location>
</feature>
<feature type="transmembrane region" description="Helical" evidence="6">
    <location>
        <begin position="77"/>
        <end position="93"/>
    </location>
</feature>
<dbReference type="Pfam" id="PF01810">
    <property type="entry name" value="LysE"/>
    <property type="match status" value="1"/>
</dbReference>
<organism evidence="7 8">
    <name type="scientific">Panacagrimonas perspica</name>
    <dbReference type="NCBI Taxonomy" id="381431"/>
    <lineage>
        <taxon>Bacteria</taxon>
        <taxon>Pseudomonadati</taxon>
        <taxon>Pseudomonadota</taxon>
        <taxon>Gammaproteobacteria</taxon>
        <taxon>Nevskiales</taxon>
        <taxon>Nevskiaceae</taxon>
        <taxon>Panacagrimonas</taxon>
    </lineage>
</organism>
<dbReference type="EMBL" id="SOBT01000008">
    <property type="protein sequence ID" value="TDU31468.1"/>
    <property type="molecule type" value="Genomic_DNA"/>
</dbReference>
<keyword evidence="4 6" id="KW-1133">Transmembrane helix</keyword>
<dbReference type="GO" id="GO:0015171">
    <property type="term" value="F:amino acid transmembrane transporter activity"/>
    <property type="evidence" value="ECO:0007669"/>
    <property type="project" value="TreeGrafter"/>
</dbReference>
<keyword evidence="2" id="KW-1003">Cell membrane</keyword>
<feature type="transmembrane region" description="Helical" evidence="6">
    <location>
        <begin position="42"/>
        <end position="65"/>
    </location>
</feature>
<evidence type="ECO:0000256" key="5">
    <source>
        <dbReference type="ARBA" id="ARBA00023136"/>
    </source>
</evidence>
<keyword evidence="5 6" id="KW-0472">Membrane</keyword>
<dbReference type="PANTHER" id="PTHR30086">
    <property type="entry name" value="ARGININE EXPORTER PROTEIN ARGO"/>
    <property type="match status" value="1"/>
</dbReference>
<evidence type="ECO:0000256" key="2">
    <source>
        <dbReference type="ARBA" id="ARBA00022475"/>
    </source>
</evidence>
<dbReference type="Proteomes" id="UP000295341">
    <property type="component" value="Unassembled WGS sequence"/>
</dbReference>
<dbReference type="RefSeq" id="WP_162851028.1">
    <property type="nucleotide sequence ID" value="NZ_MWIN01000012.1"/>
</dbReference>
<reference evidence="7 8" key="1">
    <citation type="submission" date="2019-03" db="EMBL/GenBank/DDBJ databases">
        <title>Genomic Encyclopedia of Type Strains, Phase IV (KMG-IV): sequencing the most valuable type-strain genomes for metagenomic binning, comparative biology and taxonomic classification.</title>
        <authorList>
            <person name="Goeker M."/>
        </authorList>
    </citation>
    <scope>NUCLEOTIDE SEQUENCE [LARGE SCALE GENOMIC DNA]</scope>
    <source>
        <strain evidence="7 8">DSM 26377</strain>
    </source>
</reference>
<evidence type="ECO:0000313" key="8">
    <source>
        <dbReference type="Proteomes" id="UP000295341"/>
    </source>
</evidence>
<dbReference type="PANTHER" id="PTHR30086:SF20">
    <property type="entry name" value="ARGININE EXPORTER PROTEIN ARGO-RELATED"/>
    <property type="match status" value="1"/>
</dbReference>
<gene>
    <name evidence="7" type="ORF">DFR24_0838</name>
</gene>
<accession>A0A4S3K5I8</accession>
<evidence type="ECO:0000256" key="6">
    <source>
        <dbReference type="SAM" id="Phobius"/>
    </source>
</evidence>
<dbReference type="InterPro" id="IPR001123">
    <property type="entry name" value="LeuE-type"/>
</dbReference>
<comment type="subcellular location">
    <subcellularLocation>
        <location evidence="1">Cell membrane</location>
        <topology evidence="1">Multi-pass membrane protein</topology>
    </subcellularLocation>
</comment>
<sequence>MTEAWAIFGAVALAHALGVSSPGPDFAVIVRQTLAHGRGIGVATALGIGSGILFHVSWGMFGLGWAVERFPGLLDGLRYGGAAVLLWIGLKALRSQPMLARSGELAPAAAPAPSAARAYGLGLATNLLNAKAFLFFVALCSSVVTAGTPALLRVVLGLWMVVATAAYFSFVAWTVGHPAVRRRLLAHAHRIDRAMGALLIGLALAIAFGF</sequence>
<protein>
    <submittedName>
        <fullName evidence="7">Threonine/homoserine/homoserine lactone efflux protein</fullName>
    </submittedName>
</protein>
<keyword evidence="8" id="KW-1185">Reference proteome</keyword>
<feature type="transmembrane region" description="Helical" evidence="6">
    <location>
        <begin position="132"/>
        <end position="152"/>
    </location>
</feature>
<comment type="caution">
    <text evidence="7">The sequence shown here is derived from an EMBL/GenBank/DDBJ whole genome shotgun (WGS) entry which is preliminary data.</text>
</comment>
<evidence type="ECO:0000256" key="1">
    <source>
        <dbReference type="ARBA" id="ARBA00004651"/>
    </source>
</evidence>
<dbReference type="AlphaFoldDB" id="A0A4S3K5I8"/>
<evidence type="ECO:0000313" key="7">
    <source>
        <dbReference type="EMBL" id="TDU31468.1"/>
    </source>
</evidence>